<feature type="domain" description="Glycerol-3-phosphate dehydrogenase NAD-dependent N-terminal" evidence="10">
    <location>
        <begin position="4"/>
        <end position="159"/>
    </location>
</feature>
<keyword evidence="2" id="KW-0444">Lipid biosynthesis</keyword>
<evidence type="ECO:0000259" key="10">
    <source>
        <dbReference type="Pfam" id="PF01210"/>
    </source>
</evidence>
<dbReference type="Gene3D" id="1.10.1040.10">
    <property type="entry name" value="N-(1-d-carboxylethyl)-l-norvaline Dehydrogenase, domain 2"/>
    <property type="match status" value="1"/>
</dbReference>
<dbReference type="EMBL" id="JAUSWP010000007">
    <property type="protein sequence ID" value="MDQ0568031.1"/>
    <property type="molecule type" value="Genomic_DNA"/>
</dbReference>
<keyword evidence="13" id="KW-1185">Reference proteome</keyword>
<keyword evidence="3 8" id="KW-0560">Oxidoreductase</keyword>
<comment type="caution">
    <text evidence="12">The sequence shown here is derived from an EMBL/GenBank/DDBJ whole genome shotgun (WGS) entry which is preliminary data.</text>
</comment>
<feature type="domain" description="Glycerol-3-phosphate dehydrogenase NAD-dependent C-terminal" evidence="11">
    <location>
        <begin position="180"/>
        <end position="321"/>
    </location>
</feature>
<name>A0ABU0NF12_9MOLU</name>
<keyword evidence="7" id="KW-1208">Phospholipid metabolism</keyword>
<dbReference type="SUPFAM" id="SSF51735">
    <property type="entry name" value="NAD(P)-binding Rossmann-fold domains"/>
    <property type="match status" value="1"/>
</dbReference>
<evidence type="ECO:0000256" key="6">
    <source>
        <dbReference type="ARBA" id="ARBA00023209"/>
    </source>
</evidence>
<dbReference type="PANTHER" id="PTHR11728">
    <property type="entry name" value="GLYCEROL-3-PHOSPHATE DEHYDROGENASE"/>
    <property type="match status" value="1"/>
</dbReference>
<gene>
    <name evidence="12" type="ORF">J2Z63_000679</name>
</gene>
<evidence type="ECO:0000256" key="3">
    <source>
        <dbReference type="ARBA" id="ARBA00023002"/>
    </source>
</evidence>
<dbReference type="PIRSF" id="PIRSF000114">
    <property type="entry name" value="Glycerol-3-P_dh"/>
    <property type="match status" value="1"/>
</dbReference>
<sequence>MSKNITIIGCDDYATSLANVLADNHHKVIIYTNNEDVADQINYEHKNSKFLNELKINQNIKATNCLLASLENCEVLVLASKKDQNLIQEIINYAKRKMIIVDAYPSLKDDLTSFSSDIINIFKTNDILKDYAVIFGANIASEIVKKQPTCFNVCSNDIKSAEIVANIFDNEYFNCLVSQDILSCEIANSFSKVFALCGGILTGLECSINTCSSLFTIIVQSIDQVMKNFNNYSKDSFLNFATLSSFLKSYYDNDSLEFKLGLMIAKYNDAQKAIEELNYNIENLNILINVEKMCKTIKKPLTFFILLNKILYNNNRPISLLNKVFTAFKL</sequence>
<evidence type="ECO:0000256" key="4">
    <source>
        <dbReference type="ARBA" id="ARBA00023027"/>
    </source>
</evidence>
<evidence type="ECO:0000256" key="8">
    <source>
        <dbReference type="RuleBase" id="RU000437"/>
    </source>
</evidence>
<comment type="similarity">
    <text evidence="1 8">Belongs to the NAD-dependent glycerol-3-phosphate dehydrogenase family.</text>
</comment>
<evidence type="ECO:0000313" key="12">
    <source>
        <dbReference type="EMBL" id="MDQ0568031.1"/>
    </source>
</evidence>
<keyword evidence="4 8" id="KW-0520">NAD</keyword>
<dbReference type="SUPFAM" id="SSF48179">
    <property type="entry name" value="6-phosphogluconate dehydrogenase C-terminal domain-like"/>
    <property type="match status" value="1"/>
</dbReference>
<dbReference type="Pfam" id="PF07479">
    <property type="entry name" value="NAD_Gly3P_dh_C"/>
    <property type="match status" value="1"/>
</dbReference>
<dbReference type="InterPro" id="IPR006168">
    <property type="entry name" value="G3P_DH_NAD-dep"/>
</dbReference>
<protein>
    <recommendedName>
        <fullName evidence="9">Glycerol-3-phosphate dehydrogenase</fullName>
        <ecNumber evidence="9">1.1.1.94</ecNumber>
    </recommendedName>
</protein>
<evidence type="ECO:0000313" key="13">
    <source>
        <dbReference type="Proteomes" id="UP001236620"/>
    </source>
</evidence>
<dbReference type="PRINTS" id="PR00077">
    <property type="entry name" value="GPDHDRGNASE"/>
</dbReference>
<dbReference type="GO" id="GO:0047952">
    <property type="term" value="F:glycerol-3-phosphate dehydrogenase [NAD(P)+] activity"/>
    <property type="evidence" value="ECO:0007669"/>
    <property type="project" value="UniProtKB-EC"/>
</dbReference>
<dbReference type="Pfam" id="PF01210">
    <property type="entry name" value="NAD_Gly3P_dh_N"/>
    <property type="match status" value="1"/>
</dbReference>
<accession>A0ABU0NF12</accession>
<proteinExistence type="inferred from homology"/>
<dbReference type="Gene3D" id="3.40.50.720">
    <property type="entry name" value="NAD(P)-binding Rossmann-like Domain"/>
    <property type="match status" value="1"/>
</dbReference>
<evidence type="ECO:0000256" key="5">
    <source>
        <dbReference type="ARBA" id="ARBA00023098"/>
    </source>
</evidence>
<dbReference type="InterPro" id="IPR008927">
    <property type="entry name" value="6-PGluconate_DH-like_C_sf"/>
</dbReference>
<keyword evidence="5" id="KW-0443">Lipid metabolism</keyword>
<dbReference type="RefSeq" id="WP_307445330.1">
    <property type="nucleotide sequence ID" value="NZ_JAUSWP010000007.1"/>
</dbReference>
<dbReference type="InterPro" id="IPR013328">
    <property type="entry name" value="6PGD_dom2"/>
</dbReference>
<dbReference type="InterPro" id="IPR006109">
    <property type="entry name" value="G3P_DH_NAD-dep_C"/>
</dbReference>
<evidence type="ECO:0000256" key="2">
    <source>
        <dbReference type="ARBA" id="ARBA00022516"/>
    </source>
</evidence>
<comment type="catalytic activity">
    <reaction evidence="9">
        <text>sn-glycerol 3-phosphate + NADP(+) = dihydroxyacetone phosphate + NADPH + H(+)</text>
        <dbReference type="Rhea" id="RHEA:11096"/>
        <dbReference type="ChEBI" id="CHEBI:15378"/>
        <dbReference type="ChEBI" id="CHEBI:57597"/>
        <dbReference type="ChEBI" id="CHEBI:57642"/>
        <dbReference type="ChEBI" id="CHEBI:57783"/>
        <dbReference type="ChEBI" id="CHEBI:58349"/>
        <dbReference type="EC" id="1.1.1.94"/>
    </reaction>
</comment>
<keyword evidence="6" id="KW-0594">Phospholipid biosynthesis</keyword>
<dbReference type="InterPro" id="IPR036291">
    <property type="entry name" value="NAD(P)-bd_dom_sf"/>
</dbReference>
<evidence type="ECO:0000256" key="7">
    <source>
        <dbReference type="ARBA" id="ARBA00023264"/>
    </source>
</evidence>
<evidence type="ECO:0000256" key="1">
    <source>
        <dbReference type="ARBA" id="ARBA00011009"/>
    </source>
</evidence>
<dbReference type="InterPro" id="IPR011128">
    <property type="entry name" value="G3P_DH_NAD-dep_N"/>
</dbReference>
<dbReference type="EC" id="1.1.1.94" evidence="9"/>
<dbReference type="PANTHER" id="PTHR11728:SF1">
    <property type="entry name" value="GLYCEROL-3-PHOSPHATE DEHYDROGENASE [NAD(+)] 2, CHLOROPLASTIC"/>
    <property type="match status" value="1"/>
</dbReference>
<evidence type="ECO:0000259" key="11">
    <source>
        <dbReference type="Pfam" id="PF07479"/>
    </source>
</evidence>
<evidence type="ECO:0000256" key="9">
    <source>
        <dbReference type="RuleBase" id="RU000439"/>
    </source>
</evidence>
<organism evidence="12 13">
    <name type="scientific">Mycoplasma yeatsii</name>
    <dbReference type="NCBI Taxonomy" id="51365"/>
    <lineage>
        <taxon>Bacteria</taxon>
        <taxon>Bacillati</taxon>
        <taxon>Mycoplasmatota</taxon>
        <taxon>Mollicutes</taxon>
        <taxon>Mycoplasmataceae</taxon>
        <taxon>Mycoplasma</taxon>
    </lineage>
</organism>
<dbReference type="Proteomes" id="UP001236620">
    <property type="component" value="Unassembled WGS sequence"/>
</dbReference>
<reference evidence="12" key="1">
    <citation type="submission" date="2023-07" db="EMBL/GenBank/DDBJ databases">
        <title>Genomic Encyclopedia of Type Strains, Phase IV (KMG-IV): sequencing the most valuable type-strain genomes for metagenomic binning, comparative biology and taxonomic classification.</title>
        <authorList>
            <person name="Goeker M."/>
        </authorList>
    </citation>
    <scope>NUCLEOTIDE SEQUENCE [LARGE SCALE GENOMIC DNA]</scope>
    <source>
        <strain evidence="12">DSM 22019</strain>
    </source>
</reference>